<dbReference type="Proteomes" id="UP000761574">
    <property type="component" value="Unassembled WGS sequence"/>
</dbReference>
<feature type="transmembrane region" description="Helical" evidence="9">
    <location>
        <begin position="88"/>
        <end position="110"/>
    </location>
</feature>
<dbReference type="EMBL" id="BPFB01000042">
    <property type="protein sequence ID" value="GIU49884.1"/>
    <property type="molecule type" value="Genomic_DNA"/>
</dbReference>
<dbReference type="InterPro" id="IPR045316">
    <property type="entry name" value="Msc2-like"/>
</dbReference>
<feature type="domain" description="Cation efflux protein transmembrane" evidence="10">
    <location>
        <begin position="29"/>
        <end position="255"/>
    </location>
</feature>
<dbReference type="NCBIfam" id="TIGR01297">
    <property type="entry name" value="CDF"/>
    <property type="match status" value="1"/>
</dbReference>
<evidence type="ECO:0000256" key="6">
    <source>
        <dbReference type="ARBA" id="ARBA00023065"/>
    </source>
</evidence>
<evidence type="ECO:0000313" key="11">
    <source>
        <dbReference type="EMBL" id="GIU49884.1"/>
    </source>
</evidence>
<evidence type="ECO:0000256" key="5">
    <source>
        <dbReference type="ARBA" id="ARBA00022989"/>
    </source>
</evidence>
<feature type="transmembrane region" description="Helical" evidence="9">
    <location>
        <begin position="130"/>
        <end position="148"/>
    </location>
</feature>
<evidence type="ECO:0000256" key="4">
    <source>
        <dbReference type="ARBA" id="ARBA00022906"/>
    </source>
</evidence>
<keyword evidence="5 9" id="KW-1133">Transmembrane helix</keyword>
<protein>
    <submittedName>
        <fullName evidence="11">Transporter</fullName>
    </submittedName>
</protein>
<keyword evidence="12" id="KW-1185">Reference proteome</keyword>
<keyword evidence="4" id="KW-0862">Zinc</keyword>
<evidence type="ECO:0000313" key="12">
    <source>
        <dbReference type="Proteomes" id="UP000761574"/>
    </source>
</evidence>
<feature type="region of interest" description="Disordered" evidence="8">
    <location>
        <begin position="154"/>
        <end position="188"/>
    </location>
</feature>
<dbReference type="InterPro" id="IPR002524">
    <property type="entry name" value="Cation_efflux"/>
</dbReference>
<evidence type="ECO:0000256" key="2">
    <source>
        <dbReference type="ARBA" id="ARBA00022448"/>
    </source>
</evidence>
<evidence type="ECO:0000259" key="10">
    <source>
        <dbReference type="Pfam" id="PF01545"/>
    </source>
</evidence>
<evidence type="ECO:0000256" key="7">
    <source>
        <dbReference type="ARBA" id="ARBA00023136"/>
    </source>
</evidence>
<reference evidence="11 12" key="1">
    <citation type="submission" date="2021-05" db="EMBL/GenBank/DDBJ databases">
        <title>Molecular characterization for Shewanella algae harboring chromosomal blaOXA-55-like strains isolated from clinical and environment sample.</title>
        <authorList>
            <person name="Ohama Y."/>
            <person name="Aoki K."/>
            <person name="Harada S."/>
            <person name="Moriya K."/>
            <person name="Ishii Y."/>
            <person name="Tateda K."/>
        </authorList>
    </citation>
    <scope>NUCLEOTIDE SEQUENCE [LARGE SCALE GENOMIC DNA]</scope>
    <source>
        <strain evidence="11 12">LMG 23746</strain>
    </source>
</reference>
<sequence length="344" mass="38295">MANHNAKPWQHTHQFVRLNTDGERNTRYVLYLTLVTMVAEIVAGTVYGSMALLADGWHMGTHAAAFMITLFAYYYARKYADDPKYAFGTGKVGVLGGFTSAIALGLVALLMVVESVSRLLNPEQIHFNEAIFVALIGLTVNVISAFLLKDHHSHDHHGHNHHHGHQHTHHIDEHEHQASKHHHGEGQSKAHDHNLRAAYFHVMADALTSLLAIGALLFAKFLGWQWLDPAMGIVGAVIISFWAWGLVKQTAPILLDASIDEAYLQQMVDAVEQEEQHRVSDIHVWPVSANHHAAMVSIVSPHPKEVEYFRQKLASFKRIDHLTIEVFTLAESHSLAGGTDGHGH</sequence>
<feature type="transmembrane region" description="Helical" evidence="9">
    <location>
        <begin position="230"/>
        <end position="247"/>
    </location>
</feature>
<dbReference type="RefSeq" id="WP_119977981.1">
    <property type="nucleotide sequence ID" value="NZ_BPFB01000042.1"/>
</dbReference>
<dbReference type="Gene3D" id="1.20.1510.10">
    <property type="entry name" value="Cation efflux protein transmembrane domain"/>
    <property type="match status" value="1"/>
</dbReference>
<dbReference type="Pfam" id="PF01545">
    <property type="entry name" value="Cation_efflux"/>
    <property type="match status" value="1"/>
</dbReference>
<evidence type="ECO:0000256" key="3">
    <source>
        <dbReference type="ARBA" id="ARBA00022692"/>
    </source>
</evidence>
<keyword evidence="7 9" id="KW-0472">Membrane</keyword>
<dbReference type="NCBIfam" id="NF033827">
    <property type="entry name" value="CDF_efflux_DmeF"/>
    <property type="match status" value="1"/>
</dbReference>
<comment type="caution">
    <text evidence="11">The sequence shown here is derived from an EMBL/GenBank/DDBJ whole genome shotgun (WGS) entry which is preliminary data.</text>
</comment>
<evidence type="ECO:0000256" key="1">
    <source>
        <dbReference type="ARBA" id="ARBA00004141"/>
    </source>
</evidence>
<name>A0ABQ4PN89_9GAMM</name>
<feature type="transmembrane region" description="Helical" evidence="9">
    <location>
        <begin position="28"/>
        <end position="50"/>
    </location>
</feature>
<dbReference type="PANTHER" id="PTHR45755">
    <property type="match status" value="1"/>
</dbReference>
<feature type="compositionally biased region" description="Basic and acidic residues" evidence="8">
    <location>
        <begin position="169"/>
        <end position="188"/>
    </location>
</feature>
<feature type="compositionally biased region" description="Basic residues" evidence="8">
    <location>
        <begin position="154"/>
        <end position="168"/>
    </location>
</feature>
<keyword evidence="3 9" id="KW-0812">Transmembrane</keyword>
<keyword evidence="4" id="KW-0864">Zinc transport</keyword>
<feature type="transmembrane region" description="Helical" evidence="9">
    <location>
        <begin position="198"/>
        <end position="218"/>
    </location>
</feature>
<feature type="transmembrane region" description="Helical" evidence="9">
    <location>
        <begin position="56"/>
        <end position="76"/>
    </location>
</feature>
<accession>A0ABQ4PN89</accession>
<dbReference type="SUPFAM" id="SSF161111">
    <property type="entry name" value="Cation efflux protein transmembrane domain-like"/>
    <property type="match status" value="1"/>
</dbReference>
<comment type="subcellular location">
    <subcellularLocation>
        <location evidence="1">Membrane</location>
        <topology evidence="1">Multi-pass membrane protein</topology>
    </subcellularLocation>
</comment>
<evidence type="ECO:0000256" key="8">
    <source>
        <dbReference type="SAM" id="MobiDB-lite"/>
    </source>
</evidence>
<evidence type="ECO:0000256" key="9">
    <source>
        <dbReference type="SAM" id="Phobius"/>
    </source>
</evidence>
<keyword evidence="6" id="KW-0406">Ion transport</keyword>
<dbReference type="InterPro" id="IPR058533">
    <property type="entry name" value="Cation_efflux_TM"/>
</dbReference>
<gene>
    <name evidence="11" type="ORF">TUM4630_29570</name>
</gene>
<dbReference type="PANTHER" id="PTHR45755:SF4">
    <property type="entry name" value="ZINC TRANSPORTER 7"/>
    <property type="match status" value="1"/>
</dbReference>
<dbReference type="InterPro" id="IPR027469">
    <property type="entry name" value="Cation_efflux_TMD_sf"/>
</dbReference>
<proteinExistence type="predicted"/>
<keyword evidence="2" id="KW-0813">Transport</keyword>
<organism evidence="11 12">
    <name type="scientific">Shewanella algidipiscicola</name>
    <dbReference type="NCBI Taxonomy" id="614070"/>
    <lineage>
        <taxon>Bacteria</taxon>
        <taxon>Pseudomonadati</taxon>
        <taxon>Pseudomonadota</taxon>
        <taxon>Gammaproteobacteria</taxon>
        <taxon>Alteromonadales</taxon>
        <taxon>Shewanellaceae</taxon>
        <taxon>Shewanella</taxon>
    </lineage>
</organism>